<evidence type="ECO:0000256" key="1">
    <source>
        <dbReference type="SAM" id="Phobius"/>
    </source>
</evidence>
<gene>
    <name evidence="2" type="ORF">IAB69_00055</name>
</gene>
<dbReference type="AlphaFoldDB" id="A0A9D1MJ35"/>
<evidence type="ECO:0000313" key="2">
    <source>
        <dbReference type="EMBL" id="HIU61032.1"/>
    </source>
</evidence>
<reference evidence="2" key="2">
    <citation type="journal article" date="2021" name="PeerJ">
        <title>Extensive microbial diversity within the chicken gut microbiome revealed by metagenomics and culture.</title>
        <authorList>
            <person name="Gilroy R."/>
            <person name="Ravi A."/>
            <person name="Getino M."/>
            <person name="Pursley I."/>
            <person name="Horton D.L."/>
            <person name="Alikhan N.F."/>
            <person name="Baker D."/>
            <person name="Gharbi K."/>
            <person name="Hall N."/>
            <person name="Watson M."/>
            <person name="Adriaenssens E.M."/>
            <person name="Foster-Nyarko E."/>
            <person name="Jarju S."/>
            <person name="Secka A."/>
            <person name="Antonio M."/>
            <person name="Oren A."/>
            <person name="Chaudhuri R.R."/>
            <person name="La Ragione R."/>
            <person name="Hildebrand F."/>
            <person name="Pallen M.J."/>
        </authorList>
    </citation>
    <scope>NUCLEOTIDE SEQUENCE</scope>
    <source>
        <strain evidence="2">CHK195-12923</strain>
    </source>
</reference>
<organism evidence="2 3">
    <name type="scientific">Candidatus Coproplasma excrementigallinarum</name>
    <dbReference type="NCBI Taxonomy" id="2840747"/>
    <lineage>
        <taxon>Bacteria</taxon>
        <taxon>Bacillati</taxon>
        <taxon>Bacillota</taxon>
        <taxon>Clostridia</taxon>
        <taxon>Eubacteriales</taxon>
        <taxon>Candidatus Coproplasma</taxon>
    </lineage>
</organism>
<feature type="transmembrane region" description="Helical" evidence="1">
    <location>
        <begin position="201"/>
        <end position="218"/>
    </location>
</feature>
<evidence type="ECO:0000313" key="3">
    <source>
        <dbReference type="Proteomes" id="UP000824110"/>
    </source>
</evidence>
<keyword evidence="1" id="KW-0472">Membrane</keyword>
<feature type="transmembrane region" description="Helical" evidence="1">
    <location>
        <begin position="36"/>
        <end position="54"/>
    </location>
</feature>
<keyword evidence="1" id="KW-1133">Transmembrane helix</keyword>
<dbReference type="EMBL" id="DVNE01000001">
    <property type="protein sequence ID" value="HIU61032.1"/>
    <property type="molecule type" value="Genomic_DNA"/>
</dbReference>
<accession>A0A9D1MJ35</accession>
<dbReference type="Proteomes" id="UP000824110">
    <property type="component" value="Unassembled WGS sequence"/>
</dbReference>
<comment type="caution">
    <text evidence="2">The sequence shown here is derived from an EMBL/GenBank/DDBJ whole genome shotgun (WGS) entry which is preliminary data.</text>
</comment>
<proteinExistence type="predicted"/>
<feature type="transmembrane region" description="Helical" evidence="1">
    <location>
        <begin position="224"/>
        <end position="243"/>
    </location>
</feature>
<name>A0A9D1MJ35_9FIRM</name>
<sequence>MKRYIPLIADSVLAALCVFLLFFTLVRYYYTAAAGLAAGIVAGAAAGTGAFFYIRAKQFKRQSFTASRTGAEKLALHLAMLNENDALKLLEKGLNCTAEKNGVPESDGEIYFMKFTPEPCNRNDILTCARFATDKKKYFCCGSATPACAELAEQCGIKILGADAIYEKLKDADALPEKYLPEGRKKPRFFALIKSRFTRRLCLPAFWSGAALLLFSYFTYYPVYYITVGSLLLAVCAAAAVFGKKKDT</sequence>
<feature type="transmembrane region" description="Helical" evidence="1">
    <location>
        <begin position="12"/>
        <end position="30"/>
    </location>
</feature>
<keyword evidence="1" id="KW-0812">Transmembrane</keyword>
<reference evidence="2" key="1">
    <citation type="submission" date="2020-10" db="EMBL/GenBank/DDBJ databases">
        <authorList>
            <person name="Gilroy R."/>
        </authorList>
    </citation>
    <scope>NUCLEOTIDE SEQUENCE</scope>
    <source>
        <strain evidence="2">CHK195-12923</strain>
    </source>
</reference>
<protein>
    <submittedName>
        <fullName evidence="2">Uncharacterized protein</fullName>
    </submittedName>
</protein>